<dbReference type="Pfam" id="PF14647">
    <property type="entry name" value="FAM91_N"/>
    <property type="match status" value="1"/>
</dbReference>
<dbReference type="AlphaFoldDB" id="A0A8S3D5L1"/>
<comment type="caution">
    <text evidence="2">The sequence shown here is derived from an EMBL/GenBank/DDBJ whole genome shotgun (WGS) entry which is preliminary data.</text>
</comment>
<reference evidence="2" key="1">
    <citation type="submission" date="2021-02" db="EMBL/GenBank/DDBJ databases">
        <authorList>
            <person name="Nowell W R."/>
        </authorList>
    </citation>
    <scope>NUCLEOTIDE SEQUENCE</scope>
</reference>
<protein>
    <recommendedName>
        <fullName evidence="1">FAM91 N-terminal domain-containing protein</fullName>
    </recommendedName>
</protein>
<feature type="domain" description="FAM91 N-terminal" evidence="1">
    <location>
        <begin position="9"/>
        <end position="54"/>
    </location>
</feature>
<evidence type="ECO:0000313" key="2">
    <source>
        <dbReference type="EMBL" id="CAF4979859.1"/>
    </source>
</evidence>
<evidence type="ECO:0000259" key="1">
    <source>
        <dbReference type="Pfam" id="PF14647"/>
    </source>
</evidence>
<dbReference type="Proteomes" id="UP000676336">
    <property type="component" value="Unassembled WGS sequence"/>
</dbReference>
<gene>
    <name evidence="2" type="ORF">SMN809_LOCUS55654</name>
</gene>
<dbReference type="InterPro" id="IPR028091">
    <property type="entry name" value="FAM91_N_dom"/>
</dbReference>
<evidence type="ECO:0000313" key="3">
    <source>
        <dbReference type="Proteomes" id="UP000676336"/>
    </source>
</evidence>
<accession>A0A8S3D5L1</accession>
<name>A0A8S3D5L1_9BILA</name>
<feature type="non-terminal residue" evidence="2">
    <location>
        <position position="1"/>
    </location>
</feature>
<proteinExistence type="predicted"/>
<feature type="non-terminal residue" evidence="2">
    <location>
        <position position="54"/>
    </location>
</feature>
<organism evidence="2 3">
    <name type="scientific">Rotaria magnacalcarata</name>
    <dbReference type="NCBI Taxonomy" id="392030"/>
    <lineage>
        <taxon>Eukaryota</taxon>
        <taxon>Metazoa</taxon>
        <taxon>Spiralia</taxon>
        <taxon>Gnathifera</taxon>
        <taxon>Rotifera</taxon>
        <taxon>Eurotatoria</taxon>
        <taxon>Bdelloidea</taxon>
        <taxon>Philodinida</taxon>
        <taxon>Philodinidae</taxon>
        <taxon>Rotaria</taxon>
    </lineage>
</organism>
<dbReference type="EMBL" id="CAJOBI010197164">
    <property type="protein sequence ID" value="CAF4979859.1"/>
    <property type="molecule type" value="Genomic_DNA"/>
</dbReference>
<sequence length="54" mass="6579">MTTQLDEHYIRTNVEWIHLPSDVKQRFSWNTEKDYDKAILAFSIKHQLRYKGNL</sequence>